<sequence>MKYTNNNSLIGLENQSSNISSHISPLTQKNHKNQKNNKIIEKTKKLHILTQTLLYLIQLTSLHLTLEDHLINSDIHFLHLCETHKYDPKNSYNNDNDFQQNNKNNNKLLPHLQFTHTPSNQKFIIIHNPDPNNKASGNSIIISPILYKHIGPLYFIPGRLIHATFYFRKHHQLNIINYIYHPLRQLKIITQYYNSTNR</sequence>
<reference evidence="1 2" key="2">
    <citation type="journal article" date="2018" name="New Phytol.">
        <title>High intraspecific genome diversity in the model arbuscular mycorrhizal symbiont Rhizophagus irregularis.</title>
        <authorList>
            <person name="Chen E.C.H."/>
            <person name="Morin E."/>
            <person name="Beaudet D."/>
            <person name="Noel J."/>
            <person name="Yildirir G."/>
            <person name="Ndikumana S."/>
            <person name="Charron P."/>
            <person name="St-Onge C."/>
            <person name="Giorgi J."/>
            <person name="Kruger M."/>
            <person name="Marton T."/>
            <person name="Ropars J."/>
            <person name="Grigoriev I.V."/>
            <person name="Hainaut M."/>
            <person name="Henrissat B."/>
            <person name="Roux C."/>
            <person name="Martin F."/>
            <person name="Corradi N."/>
        </authorList>
    </citation>
    <scope>NUCLEOTIDE SEQUENCE [LARGE SCALE GENOMIC DNA]</scope>
    <source>
        <strain evidence="1 2">DAOM 197198</strain>
    </source>
</reference>
<evidence type="ECO:0000313" key="1">
    <source>
        <dbReference type="EMBL" id="POG60068.1"/>
    </source>
</evidence>
<dbReference type="Proteomes" id="UP000018888">
    <property type="component" value="Unassembled WGS sequence"/>
</dbReference>
<reference evidence="1 2" key="1">
    <citation type="journal article" date="2013" name="Proc. Natl. Acad. Sci. U.S.A.">
        <title>Genome of an arbuscular mycorrhizal fungus provides insight into the oldest plant symbiosis.</title>
        <authorList>
            <person name="Tisserant E."/>
            <person name="Malbreil M."/>
            <person name="Kuo A."/>
            <person name="Kohler A."/>
            <person name="Symeonidi A."/>
            <person name="Balestrini R."/>
            <person name="Charron P."/>
            <person name="Duensing N."/>
            <person name="Frei Dit Frey N."/>
            <person name="Gianinazzi-Pearson V."/>
            <person name="Gilbert L.B."/>
            <person name="Handa Y."/>
            <person name="Herr J.R."/>
            <person name="Hijri M."/>
            <person name="Koul R."/>
            <person name="Kawaguchi M."/>
            <person name="Krajinski F."/>
            <person name="Lammers P.J."/>
            <person name="Masclaux F.G."/>
            <person name="Murat C."/>
            <person name="Morin E."/>
            <person name="Ndikumana S."/>
            <person name="Pagni M."/>
            <person name="Petitpierre D."/>
            <person name="Requena N."/>
            <person name="Rosikiewicz P."/>
            <person name="Riley R."/>
            <person name="Saito K."/>
            <person name="San Clemente H."/>
            <person name="Shapiro H."/>
            <person name="van Tuinen D."/>
            <person name="Becard G."/>
            <person name="Bonfante P."/>
            <person name="Paszkowski U."/>
            <person name="Shachar-Hill Y.Y."/>
            <person name="Tuskan G.A."/>
            <person name="Young P.W."/>
            <person name="Sanders I.R."/>
            <person name="Henrissat B."/>
            <person name="Rensing S.A."/>
            <person name="Grigoriev I.V."/>
            <person name="Corradi N."/>
            <person name="Roux C."/>
            <person name="Martin F."/>
        </authorList>
    </citation>
    <scope>NUCLEOTIDE SEQUENCE [LARGE SCALE GENOMIC DNA]</scope>
    <source>
        <strain evidence="1 2">DAOM 197198</strain>
    </source>
</reference>
<dbReference type="AlphaFoldDB" id="A0A2P4P3V6"/>
<protein>
    <submittedName>
        <fullName evidence="1">Uncharacterized protein</fullName>
    </submittedName>
</protein>
<proteinExistence type="predicted"/>
<evidence type="ECO:0000313" key="2">
    <source>
        <dbReference type="Proteomes" id="UP000018888"/>
    </source>
</evidence>
<keyword evidence="2" id="KW-1185">Reference proteome</keyword>
<dbReference type="EMBL" id="AUPC02000411">
    <property type="protein sequence ID" value="POG60068.1"/>
    <property type="molecule type" value="Genomic_DNA"/>
</dbReference>
<comment type="caution">
    <text evidence="1">The sequence shown here is derived from an EMBL/GenBank/DDBJ whole genome shotgun (WGS) entry which is preliminary data.</text>
</comment>
<organism evidence="1 2">
    <name type="scientific">Rhizophagus irregularis (strain DAOM 181602 / DAOM 197198 / MUCL 43194)</name>
    <name type="common">Arbuscular mycorrhizal fungus</name>
    <name type="synonym">Glomus intraradices</name>
    <dbReference type="NCBI Taxonomy" id="747089"/>
    <lineage>
        <taxon>Eukaryota</taxon>
        <taxon>Fungi</taxon>
        <taxon>Fungi incertae sedis</taxon>
        <taxon>Mucoromycota</taxon>
        <taxon>Glomeromycotina</taxon>
        <taxon>Glomeromycetes</taxon>
        <taxon>Glomerales</taxon>
        <taxon>Glomeraceae</taxon>
        <taxon>Rhizophagus</taxon>
    </lineage>
</organism>
<name>A0A2P4P3V6_RHIID</name>
<accession>A0A2P4P3V6</accession>
<gene>
    <name evidence="1" type="ORF">GLOIN_2v1716639</name>
</gene>